<name>A0A0F2M8Z6_SPOSC</name>
<dbReference type="RefSeq" id="XP_016587971.1">
    <property type="nucleotide sequence ID" value="XM_016735848.1"/>
</dbReference>
<dbReference type="KEGG" id="ssck:SPSK_09272"/>
<feature type="domain" description="2EXR" evidence="1">
    <location>
        <begin position="190"/>
        <end position="259"/>
    </location>
</feature>
<comment type="caution">
    <text evidence="2">The sequence shown here is derived from an EMBL/GenBank/DDBJ whole genome shotgun (WGS) entry which is preliminary data.</text>
</comment>
<evidence type="ECO:0000259" key="1">
    <source>
        <dbReference type="Pfam" id="PF20150"/>
    </source>
</evidence>
<dbReference type="OrthoDB" id="3596450at2759"/>
<gene>
    <name evidence="2" type="ORF">SPSK_09272</name>
</gene>
<reference evidence="2 3" key="2">
    <citation type="journal article" date="2015" name="Eukaryot. Cell">
        <title>Asexual propagation of a virulent clone complex in a human and feline outbreak of sporotrichosis.</title>
        <authorList>
            <person name="Teixeira Mde M."/>
            <person name="Rodrigues A.M."/>
            <person name="Tsui C.K."/>
            <person name="de Almeida L.G."/>
            <person name="Van Diepeningen A.D."/>
            <person name="van den Ende B.G."/>
            <person name="Fernandes G.F."/>
            <person name="Kano R."/>
            <person name="Hamelin R.C."/>
            <person name="Lopes-Bezerra L.M."/>
            <person name="Vasconcelos A.T."/>
            <person name="de Hoog S."/>
            <person name="de Camargo Z.P."/>
            <person name="Felipe M.S."/>
        </authorList>
    </citation>
    <scope>NUCLEOTIDE SEQUENCE [LARGE SCALE GENOMIC DNA]</scope>
    <source>
        <strain evidence="2 3">1099-18</strain>
    </source>
</reference>
<dbReference type="InterPro" id="IPR045518">
    <property type="entry name" value="2EXR"/>
</dbReference>
<dbReference type="GeneID" id="27671125"/>
<proteinExistence type="predicted"/>
<evidence type="ECO:0000313" key="2">
    <source>
        <dbReference type="EMBL" id="KJR85295.1"/>
    </source>
</evidence>
<dbReference type="Proteomes" id="UP000033710">
    <property type="component" value="Unassembled WGS sequence"/>
</dbReference>
<evidence type="ECO:0000313" key="3">
    <source>
        <dbReference type="Proteomes" id="UP000033710"/>
    </source>
</evidence>
<protein>
    <recommendedName>
        <fullName evidence="1">2EXR domain-containing protein</fullName>
    </recommendedName>
</protein>
<organism evidence="2 3">
    <name type="scientific">Sporothrix schenckii 1099-18</name>
    <dbReference type="NCBI Taxonomy" id="1397361"/>
    <lineage>
        <taxon>Eukaryota</taxon>
        <taxon>Fungi</taxon>
        <taxon>Dikarya</taxon>
        <taxon>Ascomycota</taxon>
        <taxon>Pezizomycotina</taxon>
        <taxon>Sordariomycetes</taxon>
        <taxon>Sordariomycetidae</taxon>
        <taxon>Ophiostomatales</taxon>
        <taxon>Ophiostomataceae</taxon>
        <taxon>Sporothrix</taxon>
    </lineage>
</organism>
<accession>A0A0F2M8Z6</accession>
<dbReference type="EMBL" id="AXCR01000007">
    <property type="protein sequence ID" value="KJR85295.1"/>
    <property type="molecule type" value="Genomic_DNA"/>
</dbReference>
<dbReference type="VEuPathDB" id="FungiDB:SPSK_09272"/>
<dbReference type="Pfam" id="PF20150">
    <property type="entry name" value="2EXR"/>
    <property type="match status" value="1"/>
</dbReference>
<dbReference type="AlphaFoldDB" id="A0A0F2M8Z6"/>
<reference evidence="2 3" key="1">
    <citation type="journal article" date="2014" name="BMC Genomics">
        <title>Comparative genomics of the major fungal agents of human and animal Sporotrichosis: Sporothrix schenckii and Sporothrix brasiliensis.</title>
        <authorList>
            <person name="Teixeira M.M."/>
            <person name="de Almeida L.G."/>
            <person name="Kubitschek-Barreira P."/>
            <person name="Alves F.L."/>
            <person name="Kioshima E.S."/>
            <person name="Abadio A.K."/>
            <person name="Fernandes L."/>
            <person name="Derengowski L.S."/>
            <person name="Ferreira K.S."/>
            <person name="Souza R.C."/>
            <person name="Ruiz J.C."/>
            <person name="de Andrade N.C."/>
            <person name="Paes H.C."/>
            <person name="Nicola A.M."/>
            <person name="Albuquerque P."/>
            <person name="Gerber A.L."/>
            <person name="Martins V.P."/>
            <person name="Peconick L.D."/>
            <person name="Neto A.V."/>
            <person name="Chaucanez C.B."/>
            <person name="Silva P.A."/>
            <person name="Cunha O.L."/>
            <person name="de Oliveira F.F."/>
            <person name="dos Santos T.C."/>
            <person name="Barros A.L."/>
            <person name="Soares M.A."/>
            <person name="de Oliveira L.M."/>
            <person name="Marini M.M."/>
            <person name="Villalobos-Duno H."/>
            <person name="Cunha M.M."/>
            <person name="de Hoog S."/>
            <person name="da Silveira J.F."/>
            <person name="Henrissat B."/>
            <person name="Nino-Vega G.A."/>
            <person name="Cisalpino P.S."/>
            <person name="Mora-Montes H.M."/>
            <person name="Almeida S.R."/>
            <person name="Stajich J.E."/>
            <person name="Lopes-Bezerra L.M."/>
            <person name="Vasconcelos A.T."/>
            <person name="Felipe M.S."/>
        </authorList>
    </citation>
    <scope>NUCLEOTIDE SEQUENCE [LARGE SCALE GENOMIC DNA]</scope>
    <source>
        <strain evidence="2 3">1099-18</strain>
    </source>
</reference>
<sequence length="449" mass="50988">MDLWPTSFSFDTLVEHNDDVLTTRRPGDMHALWAWDELHKFNLEMAAMEAAVSNAITVACNAGRPVIDEPWMPVLVDNFWPIKSRARDAQRRCLEYARLAQTLDADKRARHAAWATTRATATAALDTNTVDDVGTHGRAVGVHVVADTDAGPDANADADADAGIRAGVVAEEEDVTTTNDTDKKDSTPGFVRFAMLPTELRLMIWEAAAMPPPCGHVMDITKPPKTEYDVAVALDMFPDAGLWRACSQSRKVMRRAYRKQAAYFNESDEWGEHPYCAGDRQNAASTLAERDEEKVYARFARMAWIVRRVETALESLISDMEQFMVKTKQAVHETRRVMRPLVHEDTFAETFDRSLRPQTLHRYIPLWRLLRIRQDMCRDRWTFDSQSFHDYDEQHGSTVVEEDAKQVEKQDEKDVEDAVNATVDDTSKGNLFDHGKVFTIRIKRKAGLQ</sequence>